<evidence type="ECO:0008006" key="2">
    <source>
        <dbReference type="Google" id="ProtNLM"/>
    </source>
</evidence>
<organism evidence="1">
    <name type="scientific">marine metagenome</name>
    <dbReference type="NCBI Taxonomy" id="408172"/>
    <lineage>
        <taxon>unclassified sequences</taxon>
        <taxon>metagenomes</taxon>
        <taxon>ecological metagenomes</taxon>
    </lineage>
</organism>
<gene>
    <name evidence="1" type="ORF">METZ01_LOCUS347704</name>
</gene>
<accession>A0A382RBW7</accession>
<protein>
    <recommendedName>
        <fullName evidence="2">Gfo/Idh/MocA-like oxidoreductase bacterial type C-terminal domain-containing protein</fullName>
    </recommendedName>
</protein>
<name>A0A382RBW7_9ZZZZ</name>
<feature type="non-terminal residue" evidence="1">
    <location>
        <position position="1"/>
    </location>
</feature>
<dbReference type="EMBL" id="UINC01120393">
    <property type="protein sequence ID" value="SVC94850.1"/>
    <property type="molecule type" value="Genomic_DNA"/>
</dbReference>
<evidence type="ECO:0000313" key="1">
    <source>
        <dbReference type="EMBL" id="SVC94850.1"/>
    </source>
</evidence>
<dbReference type="AlphaFoldDB" id="A0A382RBW7"/>
<reference evidence="1" key="1">
    <citation type="submission" date="2018-05" db="EMBL/GenBank/DDBJ databases">
        <authorList>
            <person name="Lanie J.A."/>
            <person name="Ng W.-L."/>
            <person name="Kazmierczak K.M."/>
            <person name="Andrzejewski T.M."/>
            <person name="Davidsen T.M."/>
            <person name="Wayne K.J."/>
            <person name="Tettelin H."/>
            <person name="Glass J.I."/>
            <person name="Rusch D."/>
            <person name="Podicherti R."/>
            <person name="Tsui H.-C.T."/>
            <person name="Winkler M.E."/>
        </authorList>
    </citation>
    <scope>NUCLEOTIDE SEQUENCE</scope>
</reference>
<sequence>GVAWDGEKETIPNDPEAQELLRREYRKPWKYPA</sequence>
<proteinExistence type="predicted"/>